<dbReference type="Gene3D" id="2.40.10.220">
    <property type="entry name" value="predicted glycosyltransferase like domains"/>
    <property type="match status" value="1"/>
</dbReference>
<keyword evidence="3" id="KW-1185">Reference proteome</keyword>
<gene>
    <name evidence="2" type="ORF">GGR89_002963</name>
</gene>
<dbReference type="AlphaFoldDB" id="A0A7X5Y2N1"/>
<protein>
    <recommendedName>
        <fullName evidence="1">PilZ domain-containing protein</fullName>
    </recommendedName>
</protein>
<feature type="domain" description="PilZ" evidence="1">
    <location>
        <begin position="115"/>
        <end position="189"/>
    </location>
</feature>
<comment type="caution">
    <text evidence="2">The sequence shown here is derived from an EMBL/GenBank/DDBJ whole genome shotgun (WGS) entry which is preliminary data.</text>
</comment>
<name>A0A7X5Y2N1_9SPHN</name>
<dbReference type="InterPro" id="IPR009875">
    <property type="entry name" value="PilZ_domain"/>
</dbReference>
<evidence type="ECO:0000313" key="2">
    <source>
        <dbReference type="EMBL" id="NJB98630.1"/>
    </source>
</evidence>
<evidence type="ECO:0000313" key="3">
    <source>
        <dbReference type="Proteomes" id="UP000531251"/>
    </source>
</evidence>
<dbReference type="GO" id="GO:0035438">
    <property type="term" value="F:cyclic-di-GMP binding"/>
    <property type="evidence" value="ECO:0007669"/>
    <property type="project" value="InterPro"/>
</dbReference>
<organism evidence="2 3">
    <name type="scientific">Sphingomonas trueperi</name>
    <dbReference type="NCBI Taxonomy" id="53317"/>
    <lineage>
        <taxon>Bacteria</taxon>
        <taxon>Pseudomonadati</taxon>
        <taxon>Pseudomonadota</taxon>
        <taxon>Alphaproteobacteria</taxon>
        <taxon>Sphingomonadales</taxon>
        <taxon>Sphingomonadaceae</taxon>
        <taxon>Sphingomonas</taxon>
    </lineage>
</organism>
<proteinExistence type="predicted"/>
<dbReference type="Pfam" id="PF07238">
    <property type="entry name" value="PilZ"/>
    <property type="match status" value="1"/>
</dbReference>
<dbReference type="SUPFAM" id="SSF141371">
    <property type="entry name" value="PilZ domain-like"/>
    <property type="match status" value="1"/>
</dbReference>
<dbReference type="Proteomes" id="UP000531251">
    <property type="component" value="Unassembled WGS sequence"/>
</dbReference>
<accession>A0A7X5Y2N1</accession>
<sequence>MDSGRTSATIFSLTHDLPAPRAPSAAAADGLDAGQLAWGGELLDCGIHWIGRAGARLRVERELAEAMPIRLHLGSAEPLIGRTLWSDGNEAGLAFDAPVDVLGMVARNLARAAAERRRLPRIELRHTVGVHRGGEVEQLRTRDISQGGVGVEARGLGVDEAVQLTFDGLRPLEGTVRWITGETAGIVFTEELGWQTLFPWLRGIQQAPAPQAGGSDADGLLQDKLALRLDLPGRVREGVGWWNCRIHALTAQQVEFEARQAFAPGSSLWVALPEIGGGPARVVRARHGRTLAEFRMPLRDSDLRLLTASRRTG</sequence>
<reference evidence="2 3" key="1">
    <citation type="submission" date="2020-03" db="EMBL/GenBank/DDBJ databases">
        <title>Genomic Encyclopedia of Type Strains, Phase IV (KMG-IV): sequencing the most valuable type-strain genomes for metagenomic binning, comparative biology and taxonomic classification.</title>
        <authorList>
            <person name="Goeker M."/>
        </authorList>
    </citation>
    <scope>NUCLEOTIDE SEQUENCE [LARGE SCALE GENOMIC DNA]</scope>
    <source>
        <strain evidence="2 3">DSM 7225</strain>
    </source>
</reference>
<evidence type="ECO:0000259" key="1">
    <source>
        <dbReference type="Pfam" id="PF07238"/>
    </source>
</evidence>
<dbReference type="RefSeq" id="WP_241213572.1">
    <property type="nucleotide sequence ID" value="NZ_BAAADY010000038.1"/>
</dbReference>
<dbReference type="EMBL" id="JAATJB010000009">
    <property type="protein sequence ID" value="NJB98630.1"/>
    <property type="molecule type" value="Genomic_DNA"/>
</dbReference>